<proteinExistence type="predicted"/>
<sequence length="415" mass="44300">MVPTPHALTDTWELYVPDRNGAARPTVAAVTIKLDGERLVAHGHGRRLEFAADDVRRAVWLSADQARALLGFHADLATRYCGLVVLLGDAGPLLAFFVMPFAPSAGEPTVRLETSGATSLAKRLGLVIEPEEQPAFTGETVKRVLVTERGPGMAAAVASGALAVLGSVAGFLAMPNRDQLAGVLLLMISLVLGGVLAGWLVREQRRFQAAVTSPPEPADHTVYPVGVTGPYASRLLLGARDIVFWHGGCEKRLRGPLSDAGVTTCLIGPDVIRLVDALPRDHLLLDTAQVCPTPEHVDQLRAACEAAGLRVEQTPLPLATGHEPLRWTYDKKHQPGVGMLASEHAAIGFVTPLWTFFALVLTLCGSLGQLGPRPALGVVAVVIAALELAALAWTHLTFRRWRRRVIAASRPEAGR</sequence>
<evidence type="ECO:0000313" key="3">
    <source>
        <dbReference type="Proteomes" id="UP000319514"/>
    </source>
</evidence>
<keyword evidence="3" id="KW-1185">Reference proteome</keyword>
<reference evidence="2 3" key="1">
    <citation type="submission" date="2019-06" db="EMBL/GenBank/DDBJ databases">
        <title>Sequencing the genomes of 1000 actinobacteria strains.</title>
        <authorList>
            <person name="Klenk H.-P."/>
        </authorList>
    </citation>
    <scope>NUCLEOTIDE SEQUENCE [LARGE SCALE GENOMIC DNA]</scope>
    <source>
        <strain evidence="2 3">DSM 18082</strain>
    </source>
</reference>
<dbReference type="AlphaFoldDB" id="A0A542ZGZ8"/>
<feature type="transmembrane region" description="Helical" evidence="1">
    <location>
        <begin position="180"/>
        <end position="201"/>
    </location>
</feature>
<feature type="transmembrane region" description="Helical" evidence="1">
    <location>
        <begin position="152"/>
        <end position="174"/>
    </location>
</feature>
<dbReference type="Proteomes" id="UP000319514">
    <property type="component" value="Unassembled WGS sequence"/>
</dbReference>
<gene>
    <name evidence="2" type="ORF">FB474_0925</name>
</gene>
<evidence type="ECO:0000256" key="1">
    <source>
        <dbReference type="SAM" id="Phobius"/>
    </source>
</evidence>
<keyword evidence="1" id="KW-0812">Transmembrane</keyword>
<feature type="transmembrane region" description="Helical" evidence="1">
    <location>
        <begin position="374"/>
        <end position="394"/>
    </location>
</feature>
<keyword evidence="1" id="KW-0472">Membrane</keyword>
<keyword evidence="1" id="KW-1133">Transmembrane helix</keyword>
<feature type="transmembrane region" description="Helical" evidence="1">
    <location>
        <begin position="345"/>
        <end position="368"/>
    </location>
</feature>
<comment type="caution">
    <text evidence="2">The sequence shown here is derived from an EMBL/GenBank/DDBJ whole genome shotgun (WGS) entry which is preliminary data.</text>
</comment>
<protein>
    <submittedName>
        <fullName evidence="2">Uncharacterized protein</fullName>
    </submittedName>
</protein>
<accession>A0A542ZGZ8</accession>
<evidence type="ECO:0000313" key="2">
    <source>
        <dbReference type="EMBL" id="TQL59569.1"/>
    </source>
</evidence>
<name>A0A542ZGZ8_9MICO</name>
<organism evidence="2 3">
    <name type="scientific">Oryzihumus leptocrescens</name>
    <dbReference type="NCBI Taxonomy" id="297536"/>
    <lineage>
        <taxon>Bacteria</taxon>
        <taxon>Bacillati</taxon>
        <taxon>Actinomycetota</taxon>
        <taxon>Actinomycetes</taxon>
        <taxon>Micrococcales</taxon>
        <taxon>Intrasporangiaceae</taxon>
        <taxon>Oryzihumus</taxon>
    </lineage>
</organism>
<dbReference type="EMBL" id="VFOQ01000001">
    <property type="protein sequence ID" value="TQL59569.1"/>
    <property type="molecule type" value="Genomic_DNA"/>
</dbReference>